<keyword evidence="5" id="KW-0325">Glycoprotein</keyword>
<dbReference type="InterPro" id="IPR050726">
    <property type="entry name" value="mGluR"/>
</dbReference>
<proteinExistence type="predicted"/>
<evidence type="ECO:0000256" key="4">
    <source>
        <dbReference type="ARBA" id="ARBA00023136"/>
    </source>
</evidence>
<protein>
    <recommendedName>
        <fullName evidence="6">Receptor ligand binding region domain-containing protein</fullName>
    </recommendedName>
</protein>
<comment type="subcellular location">
    <subcellularLocation>
        <location evidence="1">Membrane</location>
    </subcellularLocation>
</comment>
<organism evidence="7">
    <name type="scientific">Timema cristinae</name>
    <name type="common">Walking stick</name>
    <dbReference type="NCBI Taxonomy" id="61476"/>
    <lineage>
        <taxon>Eukaryota</taxon>
        <taxon>Metazoa</taxon>
        <taxon>Ecdysozoa</taxon>
        <taxon>Arthropoda</taxon>
        <taxon>Hexapoda</taxon>
        <taxon>Insecta</taxon>
        <taxon>Pterygota</taxon>
        <taxon>Neoptera</taxon>
        <taxon>Polyneoptera</taxon>
        <taxon>Phasmatodea</taxon>
        <taxon>Timematodea</taxon>
        <taxon>Timematoidea</taxon>
        <taxon>Timematidae</taxon>
        <taxon>Timema</taxon>
    </lineage>
</organism>
<dbReference type="EMBL" id="OC318422">
    <property type="protein sequence ID" value="CAD7401918.1"/>
    <property type="molecule type" value="Genomic_DNA"/>
</dbReference>
<evidence type="ECO:0000313" key="7">
    <source>
        <dbReference type="EMBL" id="CAD7401918.1"/>
    </source>
</evidence>
<dbReference type="InterPro" id="IPR028082">
    <property type="entry name" value="Peripla_BP_I"/>
</dbReference>
<dbReference type="Pfam" id="PF01094">
    <property type="entry name" value="ANF_receptor"/>
    <property type="match status" value="3"/>
</dbReference>
<keyword evidence="2" id="KW-0812">Transmembrane</keyword>
<evidence type="ECO:0000259" key="6">
    <source>
        <dbReference type="Pfam" id="PF01094"/>
    </source>
</evidence>
<dbReference type="AlphaFoldDB" id="A0A7R9CSY5"/>
<sequence>MIREGYFCSGCMMEQRDVTKESALQTAQCSSSSHVPVLRNSCDSWRTNTTTRALWSLELTTISTLFVTSIPRLCSTAEDGEIEVRISVERAMMNCYLHLLLVSLLTSTSCGASKRMYLNYTGDIMVGALFPIHRKGSNGTECGRIQPLEAMIFTLNQINNDPKILPGIKLGMLAFDSCDSQSYGLEQSLNFVKGKIYQRQFINSFFDCHPGKLSPTQSLPSSIPIQVNYHQHNPCPAQSPSSTGRAKLFKHACTTGCIGVRRMALLTSTSWSTAAEHILIISFFAHFNEFHEHEFQCNDGSTPKFRGGGFDQVVSVIGAQSSSVTIQVATMLRLFRVPLVSYMATSTSLSNKERFPYFFRTVPSDINQAHAMLEILRYYKMDDNITFWRCSVVVVFAEKITMFNLLDSARRTGYESRFVWIGSDAWVTSGHREPRGSQHSPDDEHLEESVLEGALAIQPLVQKLIGFDEYFKSLTLDHEKDNPWFREYWREYFKCGRKQRGKEVLGHASKSANEESEDYCMTSNKNLSHGGYKQQRYLHFVRDAVYSVAHALHDLQVYLCGAGKPGVCDSMKHIDGETLHGYLHNVSFNVAYCFLEYRARETDACTGYLQVLGVALRTGMPPLDYFRYK</sequence>
<gene>
    <name evidence="7" type="ORF">TCEB3V08_LOCUS6241</name>
</gene>
<dbReference type="InterPro" id="IPR001828">
    <property type="entry name" value="ANF_lig-bd_rcpt"/>
</dbReference>
<keyword evidence="4" id="KW-0472">Membrane</keyword>
<dbReference type="GO" id="GO:0016020">
    <property type="term" value="C:membrane"/>
    <property type="evidence" value="ECO:0007669"/>
    <property type="project" value="UniProtKB-SubCell"/>
</dbReference>
<feature type="domain" description="Receptor ligand binding region" evidence="6">
    <location>
        <begin position="147"/>
        <end position="195"/>
    </location>
</feature>
<evidence type="ECO:0000256" key="3">
    <source>
        <dbReference type="ARBA" id="ARBA00022989"/>
    </source>
</evidence>
<dbReference type="PANTHER" id="PTHR24060">
    <property type="entry name" value="METABOTROPIC GLUTAMATE RECEPTOR"/>
    <property type="match status" value="1"/>
</dbReference>
<keyword evidence="3" id="KW-1133">Transmembrane helix</keyword>
<accession>A0A7R9CSY5</accession>
<dbReference type="SUPFAM" id="SSF53822">
    <property type="entry name" value="Periplasmic binding protein-like I"/>
    <property type="match status" value="2"/>
</dbReference>
<dbReference type="Gene3D" id="3.40.50.2300">
    <property type="match status" value="2"/>
</dbReference>
<name>A0A7R9CSY5_TIMCR</name>
<evidence type="ECO:0000256" key="5">
    <source>
        <dbReference type="ARBA" id="ARBA00023180"/>
    </source>
</evidence>
<evidence type="ECO:0000256" key="1">
    <source>
        <dbReference type="ARBA" id="ARBA00004370"/>
    </source>
</evidence>
<feature type="domain" description="Receptor ligand binding region" evidence="6">
    <location>
        <begin position="390"/>
        <end position="589"/>
    </location>
</feature>
<feature type="domain" description="Receptor ligand binding region" evidence="6">
    <location>
        <begin position="301"/>
        <end position="381"/>
    </location>
</feature>
<reference evidence="7" key="1">
    <citation type="submission" date="2020-11" db="EMBL/GenBank/DDBJ databases">
        <authorList>
            <person name="Tran Van P."/>
        </authorList>
    </citation>
    <scope>NUCLEOTIDE SEQUENCE</scope>
</reference>
<evidence type="ECO:0000256" key="2">
    <source>
        <dbReference type="ARBA" id="ARBA00022692"/>
    </source>
</evidence>